<dbReference type="PANTHER" id="PTHR31722:SF71">
    <property type="entry name" value="GENOME ASSEMBLY, CHROMOSOME: A05"/>
    <property type="match status" value="1"/>
</dbReference>
<gene>
    <name evidence="1" type="ORF">LIER_27432</name>
</gene>
<proteinExistence type="predicted"/>
<dbReference type="PANTHER" id="PTHR31722">
    <property type="entry name" value="OS06G0675200 PROTEIN"/>
    <property type="match status" value="1"/>
</dbReference>
<sequence length="154" mass="17777">MACINMLNNNEQQPNFHHPSTTPRISFSNDFVDAQAHQQMIKHENIYKEAPVSSDFQFSLPDFSTISADEIIFKGKLLPPNPKIHCPKTTTTLQDELLTSDDDDYQDKFAPRLNKITSKWKDRLRFKRSQVLPSKVSEGLERIDETNTKKNDLL</sequence>
<dbReference type="EMBL" id="BAABME010008831">
    <property type="protein sequence ID" value="GAA0173931.1"/>
    <property type="molecule type" value="Genomic_DNA"/>
</dbReference>
<accession>A0AAV3RFG9</accession>
<dbReference type="Proteomes" id="UP001454036">
    <property type="component" value="Unassembled WGS sequence"/>
</dbReference>
<organism evidence="1 2">
    <name type="scientific">Lithospermum erythrorhizon</name>
    <name type="common">Purple gromwell</name>
    <name type="synonym">Lithospermum officinale var. erythrorhizon</name>
    <dbReference type="NCBI Taxonomy" id="34254"/>
    <lineage>
        <taxon>Eukaryota</taxon>
        <taxon>Viridiplantae</taxon>
        <taxon>Streptophyta</taxon>
        <taxon>Embryophyta</taxon>
        <taxon>Tracheophyta</taxon>
        <taxon>Spermatophyta</taxon>
        <taxon>Magnoliopsida</taxon>
        <taxon>eudicotyledons</taxon>
        <taxon>Gunneridae</taxon>
        <taxon>Pentapetalae</taxon>
        <taxon>asterids</taxon>
        <taxon>lamiids</taxon>
        <taxon>Boraginales</taxon>
        <taxon>Boraginaceae</taxon>
        <taxon>Boraginoideae</taxon>
        <taxon>Lithospermeae</taxon>
        <taxon>Lithospermum</taxon>
    </lineage>
</organism>
<evidence type="ECO:0000313" key="2">
    <source>
        <dbReference type="Proteomes" id="UP001454036"/>
    </source>
</evidence>
<reference evidence="1 2" key="1">
    <citation type="submission" date="2024-01" db="EMBL/GenBank/DDBJ databases">
        <title>The complete chloroplast genome sequence of Lithospermum erythrorhizon: insights into the phylogenetic relationship among Boraginaceae species and the maternal lineages of purple gromwells.</title>
        <authorList>
            <person name="Okada T."/>
            <person name="Watanabe K."/>
        </authorList>
    </citation>
    <scope>NUCLEOTIDE SEQUENCE [LARGE SCALE GENOMIC DNA]</scope>
</reference>
<evidence type="ECO:0000313" key="1">
    <source>
        <dbReference type="EMBL" id="GAA0173931.1"/>
    </source>
</evidence>
<protein>
    <submittedName>
        <fullName evidence="1">Uncharacterized protein</fullName>
    </submittedName>
</protein>
<comment type="caution">
    <text evidence="1">The sequence shown here is derived from an EMBL/GenBank/DDBJ whole genome shotgun (WGS) entry which is preliminary data.</text>
</comment>
<name>A0AAV3RFG9_LITER</name>
<dbReference type="AlphaFoldDB" id="A0AAV3RFG9"/>
<keyword evidence="2" id="KW-1185">Reference proteome</keyword>